<dbReference type="EMBL" id="BGPR01048792">
    <property type="protein sequence ID" value="GBO25795.1"/>
    <property type="molecule type" value="Genomic_DNA"/>
</dbReference>
<evidence type="ECO:0000256" key="5">
    <source>
        <dbReference type="SAM" id="Phobius"/>
    </source>
</evidence>
<dbReference type="EMBL" id="BGPR01048794">
    <property type="protein sequence ID" value="GBO25805.1"/>
    <property type="molecule type" value="Genomic_DNA"/>
</dbReference>
<keyword evidence="3 5" id="KW-1133">Transmembrane helix</keyword>
<reference evidence="6 8" key="1">
    <citation type="journal article" date="2019" name="Sci. Rep.">
        <title>Orb-weaving spider Araneus ventricosus genome elucidates the spidroin gene catalogue.</title>
        <authorList>
            <person name="Kono N."/>
            <person name="Nakamura H."/>
            <person name="Ohtoshi R."/>
            <person name="Moran D.A.P."/>
            <person name="Shinohara A."/>
            <person name="Yoshida Y."/>
            <person name="Fujiwara M."/>
            <person name="Mori M."/>
            <person name="Tomita M."/>
            <person name="Arakawa K."/>
        </authorList>
    </citation>
    <scope>NUCLEOTIDE SEQUENCE [LARGE SCALE GENOMIC DNA]</scope>
</reference>
<accession>A0A4Y2VKK1</accession>
<evidence type="ECO:0000256" key="1">
    <source>
        <dbReference type="ARBA" id="ARBA00004370"/>
    </source>
</evidence>
<protein>
    <submittedName>
        <fullName evidence="6">Uncharacterized protein</fullName>
    </submittedName>
</protein>
<keyword evidence="4 5" id="KW-0472">Membrane</keyword>
<comment type="caution">
    <text evidence="6">The sequence shown here is derived from an EMBL/GenBank/DDBJ whole genome shotgun (WGS) entry which is preliminary data.</text>
</comment>
<proteinExistence type="predicted"/>
<dbReference type="InterPro" id="IPR005828">
    <property type="entry name" value="MFS_sugar_transport-like"/>
</dbReference>
<evidence type="ECO:0000313" key="6">
    <source>
        <dbReference type="EMBL" id="GBO25795.1"/>
    </source>
</evidence>
<dbReference type="Gene3D" id="1.20.1250.20">
    <property type="entry name" value="MFS general substrate transporter like domains"/>
    <property type="match status" value="1"/>
</dbReference>
<organism evidence="6 8">
    <name type="scientific">Araneus ventricosus</name>
    <name type="common">Orbweaver spider</name>
    <name type="synonym">Epeira ventricosa</name>
    <dbReference type="NCBI Taxonomy" id="182803"/>
    <lineage>
        <taxon>Eukaryota</taxon>
        <taxon>Metazoa</taxon>
        <taxon>Ecdysozoa</taxon>
        <taxon>Arthropoda</taxon>
        <taxon>Chelicerata</taxon>
        <taxon>Arachnida</taxon>
        <taxon>Araneae</taxon>
        <taxon>Araneomorphae</taxon>
        <taxon>Entelegynae</taxon>
        <taxon>Araneoidea</taxon>
        <taxon>Araneidae</taxon>
        <taxon>Araneus</taxon>
    </lineage>
</organism>
<evidence type="ECO:0000256" key="2">
    <source>
        <dbReference type="ARBA" id="ARBA00022692"/>
    </source>
</evidence>
<evidence type="ECO:0000313" key="7">
    <source>
        <dbReference type="EMBL" id="GBO25805.1"/>
    </source>
</evidence>
<sequence>LLPESPRWLVTHGSTVTAMQVLSKSAKSNGIDFEDIRPKLQDTISKTSKVYEKEDSNASVLQLLRPGLLRNTIIVFYMWNICFVLNVLTLLYFSEAAIGKRSPDQSWSV</sequence>
<feature type="transmembrane region" description="Helical" evidence="5">
    <location>
        <begin position="73"/>
        <end position="93"/>
    </location>
</feature>
<evidence type="ECO:0000256" key="3">
    <source>
        <dbReference type="ARBA" id="ARBA00022989"/>
    </source>
</evidence>
<name>A0A4Y2VKK1_ARAVE</name>
<dbReference type="AlphaFoldDB" id="A0A4Y2VKK1"/>
<evidence type="ECO:0000256" key="4">
    <source>
        <dbReference type="ARBA" id="ARBA00023136"/>
    </source>
</evidence>
<comment type="subcellular location">
    <subcellularLocation>
        <location evidence="1">Membrane</location>
    </subcellularLocation>
</comment>
<dbReference type="Proteomes" id="UP000499080">
    <property type="component" value="Unassembled WGS sequence"/>
</dbReference>
<dbReference type="OrthoDB" id="6416707at2759"/>
<gene>
    <name evidence="7" type="ORF">AVEN_102315_1</name>
    <name evidence="6" type="ORF">AVEN_133401_1</name>
</gene>
<dbReference type="GO" id="GO:0016020">
    <property type="term" value="C:membrane"/>
    <property type="evidence" value="ECO:0007669"/>
    <property type="project" value="UniProtKB-SubCell"/>
</dbReference>
<dbReference type="GO" id="GO:0022857">
    <property type="term" value="F:transmembrane transporter activity"/>
    <property type="evidence" value="ECO:0007669"/>
    <property type="project" value="InterPro"/>
</dbReference>
<dbReference type="InterPro" id="IPR036259">
    <property type="entry name" value="MFS_trans_sf"/>
</dbReference>
<evidence type="ECO:0000313" key="8">
    <source>
        <dbReference type="Proteomes" id="UP000499080"/>
    </source>
</evidence>
<keyword evidence="8" id="KW-1185">Reference proteome</keyword>
<keyword evidence="2 5" id="KW-0812">Transmembrane</keyword>
<dbReference type="Pfam" id="PF00083">
    <property type="entry name" value="Sugar_tr"/>
    <property type="match status" value="1"/>
</dbReference>
<feature type="non-terminal residue" evidence="6">
    <location>
        <position position="1"/>
    </location>
</feature>